<keyword evidence="2" id="KW-1185">Reference proteome</keyword>
<dbReference type="Proteomes" id="UP000321571">
    <property type="component" value="Unassembled WGS sequence"/>
</dbReference>
<dbReference type="OrthoDB" id="3213819at2"/>
<gene>
    <name evidence="1" type="ORF">FHP06_00170</name>
</gene>
<accession>A0A5C8NQ98</accession>
<protein>
    <submittedName>
        <fullName evidence="1">DUF3515 family protein</fullName>
    </submittedName>
</protein>
<reference evidence="1 2" key="1">
    <citation type="submission" date="2019-06" db="EMBL/GenBank/DDBJ databases">
        <title>Aeromicrobium sp. nov., isolated from a maize field.</title>
        <authorList>
            <person name="Lin S.-Y."/>
            <person name="Tsai C.-F."/>
            <person name="Young C.-C."/>
        </authorList>
    </citation>
    <scope>NUCLEOTIDE SEQUENCE [LARGE SCALE GENOMIC DNA]</scope>
    <source>
        <strain evidence="1 2">CC-CFT486</strain>
    </source>
</reference>
<dbReference type="EMBL" id="VDUX01000001">
    <property type="protein sequence ID" value="TXL63306.1"/>
    <property type="molecule type" value="Genomic_DNA"/>
</dbReference>
<dbReference type="AlphaFoldDB" id="A0A5C8NQ98"/>
<comment type="caution">
    <text evidence="1">The sequence shown here is derived from an EMBL/GenBank/DDBJ whole genome shotgun (WGS) entry which is preliminary data.</text>
</comment>
<sequence>MTLATAAVVLAGCGTLDVDEYPTTKGTSVDCKALLADTPRTVAGQDARDVTDHVASAWGDPPIILRCGVEKPKALKPTSPCFPVRDVGWFAEKTPDGYLFTSIGRKYFVSVEVPKDYDPAADALADLAEVIGRHDPEVQACA</sequence>
<evidence type="ECO:0000313" key="2">
    <source>
        <dbReference type="Proteomes" id="UP000321571"/>
    </source>
</evidence>
<dbReference type="Pfam" id="PF12028">
    <property type="entry name" value="DUF3515"/>
    <property type="match status" value="1"/>
</dbReference>
<evidence type="ECO:0000313" key="1">
    <source>
        <dbReference type="EMBL" id="TXL63306.1"/>
    </source>
</evidence>
<dbReference type="InterPro" id="IPR021903">
    <property type="entry name" value="DUF3515"/>
</dbReference>
<name>A0A5C8NQ98_9ACTN</name>
<organism evidence="1 2">
    <name type="scientific">Aeromicrobium terrae</name>
    <dbReference type="NCBI Taxonomy" id="2498846"/>
    <lineage>
        <taxon>Bacteria</taxon>
        <taxon>Bacillati</taxon>
        <taxon>Actinomycetota</taxon>
        <taxon>Actinomycetes</taxon>
        <taxon>Propionibacteriales</taxon>
        <taxon>Nocardioidaceae</taxon>
        <taxon>Aeromicrobium</taxon>
    </lineage>
</organism>
<proteinExistence type="predicted"/>